<dbReference type="PANTHER" id="PTHR42748">
    <property type="entry name" value="NITROGEN METABOLITE REPRESSION PROTEIN NMRA FAMILY MEMBER"/>
    <property type="match status" value="1"/>
</dbReference>
<dbReference type="RefSeq" id="WP_345937565.1">
    <property type="nucleotide sequence ID" value="NZ_JBBKTW010000005.1"/>
</dbReference>
<proteinExistence type="inferred from homology"/>
<dbReference type="Pfam" id="PF05368">
    <property type="entry name" value="NmrA"/>
    <property type="match status" value="1"/>
</dbReference>
<dbReference type="InterPro" id="IPR008030">
    <property type="entry name" value="NmrA-like"/>
</dbReference>
<protein>
    <submittedName>
        <fullName evidence="4">NmrA/HSCARG family protein</fullName>
    </submittedName>
</protein>
<accession>A0ABU9YKV0</accession>
<organism evidence="4 5">
    <name type="scientific">Tistrella arctica</name>
    <dbReference type="NCBI Taxonomy" id="3133430"/>
    <lineage>
        <taxon>Bacteria</taxon>
        <taxon>Pseudomonadati</taxon>
        <taxon>Pseudomonadota</taxon>
        <taxon>Alphaproteobacteria</taxon>
        <taxon>Geminicoccales</taxon>
        <taxon>Geminicoccaceae</taxon>
        <taxon>Tistrella</taxon>
    </lineage>
</organism>
<dbReference type="Proteomes" id="UP001413721">
    <property type="component" value="Unassembled WGS sequence"/>
</dbReference>
<gene>
    <name evidence="4" type="ORF">WG926_13945</name>
</gene>
<dbReference type="InterPro" id="IPR051164">
    <property type="entry name" value="NmrA-like_oxidored"/>
</dbReference>
<comment type="similarity">
    <text evidence="1">Belongs to the NmrA-type oxidoreductase family.</text>
</comment>
<evidence type="ECO:0000256" key="2">
    <source>
        <dbReference type="ARBA" id="ARBA00022857"/>
    </source>
</evidence>
<dbReference type="Gene3D" id="3.90.25.10">
    <property type="entry name" value="UDP-galactose 4-epimerase, domain 1"/>
    <property type="match status" value="1"/>
</dbReference>
<name>A0ABU9YKV0_9PROT</name>
<keyword evidence="5" id="KW-1185">Reference proteome</keyword>
<dbReference type="PANTHER" id="PTHR42748:SF7">
    <property type="entry name" value="NMRA LIKE REDOX SENSOR 1-RELATED"/>
    <property type="match status" value="1"/>
</dbReference>
<reference evidence="4 5" key="1">
    <citation type="submission" date="2024-03" db="EMBL/GenBank/DDBJ databases">
        <title>High-quality draft genome sequencing of Tistrella sp. BH-R2-4.</title>
        <authorList>
            <person name="Dong C."/>
        </authorList>
    </citation>
    <scope>NUCLEOTIDE SEQUENCE [LARGE SCALE GENOMIC DNA]</scope>
    <source>
        <strain evidence="4 5">BH-R2-4</strain>
    </source>
</reference>
<evidence type="ECO:0000256" key="1">
    <source>
        <dbReference type="ARBA" id="ARBA00006328"/>
    </source>
</evidence>
<keyword evidence="2" id="KW-0521">NADP</keyword>
<dbReference type="EMBL" id="JBBKTW010000005">
    <property type="protein sequence ID" value="MEN2989412.1"/>
    <property type="molecule type" value="Genomic_DNA"/>
</dbReference>
<dbReference type="CDD" id="cd05251">
    <property type="entry name" value="NmrA_like_SDR_a"/>
    <property type="match status" value="1"/>
</dbReference>
<dbReference type="InterPro" id="IPR036291">
    <property type="entry name" value="NAD(P)-bd_dom_sf"/>
</dbReference>
<comment type="caution">
    <text evidence="4">The sequence shown here is derived from an EMBL/GenBank/DDBJ whole genome shotgun (WGS) entry which is preliminary data.</text>
</comment>
<feature type="domain" description="NmrA-like" evidence="3">
    <location>
        <begin position="4"/>
        <end position="245"/>
    </location>
</feature>
<dbReference type="Gene3D" id="3.40.50.720">
    <property type="entry name" value="NAD(P)-binding Rossmann-like Domain"/>
    <property type="match status" value="1"/>
</dbReference>
<sequence length="306" mass="32365">MTDDKSVLVFGATGQQGGAVARALQSAGWHVRALVRDPAGETAKALEAIGVALHKGAFSDVASIDAAMAGAYGVFSVQPSSGQGAAYGITDAEEVRYGKTVADMAATHHVRHLVYTSGGAAGKGETGLGHFDSKTEIEEHVRGLPIHSTIVRPAAFMEMLMLPGMGLDQGRFSFFMRPDQVMQFIAADDIGKIVALIFADPERFAGRTIEIAGDEVTGRGIQDVLSRAAGRTITYHRFPDSLLEQDAFLGRLAALVDDGRCAGVADIEALRRDFGTLTTLDAWLSGPGKRRLDAALQAQDAPVALR</sequence>
<dbReference type="SUPFAM" id="SSF51735">
    <property type="entry name" value="NAD(P)-binding Rossmann-fold domains"/>
    <property type="match status" value="1"/>
</dbReference>
<evidence type="ECO:0000259" key="3">
    <source>
        <dbReference type="Pfam" id="PF05368"/>
    </source>
</evidence>
<evidence type="ECO:0000313" key="5">
    <source>
        <dbReference type="Proteomes" id="UP001413721"/>
    </source>
</evidence>
<evidence type="ECO:0000313" key="4">
    <source>
        <dbReference type="EMBL" id="MEN2989412.1"/>
    </source>
</evidence>